<evidence type="ECO:0000313" key="2">
    <source>
        <dbReference type="Proteomes" id="UP000620124"/>
    </source>
</evidence>
<gene>
    <name evidence="1" type="ORF">MVEN_01102300</name>
</gene>
<dbReference type="AlphaFoldDB" id="A0A8H7D0F6"/>
<sequence length="135" mass="15664">MWSFHRSMTRWYFTRDRVQHFKIFERNAEKAVILIKSHRRDRHAVDFQDLIGRFTMDCNTIPVLFICLYPSGHPSLPSNATPSSPASTVLSPLRKRIISRKLSARPCWKFSVVNAIDGSSRCRVLFQKSGSIRIL</sequence>
<reference evidence="1" key="1">
    <citation type="submission" date="2020-05" db="EMBL/GenBank/DDBJ databases">
        <title>Mycena genomes resolve the evolution of fungal bioluminescence.</title>
        <authorList>
            <person name="Tsai I.J."/>
        </authorList>
    </citation>
    <scope>NUCLEOTIDE SEQUENCE</scope>
    <source>
        <strain evidence="1">CCC161011</strain>
    </source>
</reference>
<proteinExistence type="predicted"/>
<comment type="caution">
    <text evidence="1">The sequence shown here is derived from an EMBL/GenBank/DDBJ whole genome shotgun (WGS) entry which is preliminary data.</text>
</comment>
<name>A0A8H7D0F6_9AGAR</name>
<dbReference type="OrthoDB" id="1470350at2759"/>
<evidence type="ECO:0000313" key="1">
    <source>
        <dbReference type="EMBL" id="KAF7354148.1"/>
    </source>
</evidence>
<keyword evidence="2" id="KW-1185">Reference proteome</keyword>
<organism evidence="1 2">
    <name type="scientific">Mycena venus</name>
    <dbReference type="NCBI Taxonomy" id="2733690"/>
    <lineage>
        <taxon>Eukaryota</taxon>
        <taxon>Fungi</taxon>
        <taxon>Dikarya</taxon>
        <taxon>Basidiomycota</taxon>
        <taxon>Agaricomycotina</taxon>
        <taxon>Agaricomycetes</taxon>
        <taxon>Agaricomycetidae</taxon>
        <taxon>Agaricales</taxon>
        <taxon>Marasmiineae</taxon>
        <taxon>Mycenaceae</taxon>
        <taxon>Mycena</taxon>
    </lineage>
</organism>
<protein>
    <submittedName>
        <fullName evidence="1">Uncharacterized protein</fullName>
    </submittedName>
</protein>
<dbReference type="Proteomes" id="UP000620124">
    <property type="component" value="Unassembled WGS sequence"/>
</dbReference>
<accession>A0A8H7D0F6</accession>
<dbReference type="EMBL" id="JACAZI010000008">
    <property type="protein sequence ID" value="KAF7354148.1"/>
    <property type="molecule type" value="Genomic_DNA"/>
</dbReference>